<feature type="active site" description="Proton donor; for dehydratase activity" evidence="5">
    <location>
        <position position="539"/>
    </location>
</feature>
<dbReference type="Pfam" id="PF00698">
    <property type="entry name" value="Acyl_transf_1"/>
    <property type="match status" value="1"/>
</dbReference>
<dbReference type="RefSeq" id="WP_395127847.1">
    <property type="nucleotide sequence ID" value="NZ_JBIMSN010000180.1"/>
</dbReference>
<dbReference type="InterPro" id="IPR013968">
    <property type="entry name" value="PKS_KR"/>
</dbReference>
<evidence type="ECO:0000313" key="9">
    <source>
        <dbReference type="Proteomes" id="UP001609219"/>
    </source>
</evidence>
<dbReference type="Pfam" id="PF21089">
    <property type="entry name" value="PKS_DH_N"/>
    <property type="match status" value="1"/>
</dbReference>
<dbReference type="InterPro" id="IPR020806">
    <property type="entry name" value="PKS_PP-bd"/>
</dbReference>
<reference evidence="8 9" key="1">
    <citation type="submission" date="2024-10" db="EMBL/GenBank/DDBJ databases">
        <authorList>
            <person name="Riesco R."/>
        </authorList>
    </citation>
    <scope>NUCLEOTIDE SEQUENCE [LARGE SCALE GENOMIC DNA]</scope>
    <source>
        <strain evidence="8 9">NCIMB 15450</strain>
    </source>
</reference>
<evidence type="ECO:0000256" key="1">
    <source>
        <dbReference type="ARBA" id="ARBA00022450"/>
    </source>
</evidence>
<evidence type="ECO:0000256" key="4">
    <source>
        <dbReference type="ARBA" id="ARBA00023268"/>
    </source>
</evidence>
<name>A0ABW7KGK1_9NOCA</name>
<dbReference type="InterPro" id="IPR001227">
    <property type="entry name" value="Ac_transferase_dom_sf"/>
</dbReference>
<dbReference type="PANTHER" id="PTHR43775:SF37">
    <property type="entry name" value="SI:DKEY-61P9.11"/>
    <property type="match status" value="1"/>
</dbReference>
<keyword evidence="4" id="KW-0511">Multifunctional enzyme</keyword>
<proteinExistence type="predicted"/>
<evidence type="ECO:0000256" key="5">
    <source>
        <dbReference type="PROSITE-ProRule" id="PRU01363"/>
    </source>
</evidence>
<dbReference type="Proteomes" id="UP001609219">
    <property type="component" value="Unassembled WGS sequence"/>
</dbReference>
<dbReference type="InterPro" id="IPR042104">
    <property type="entry name" value="PKS_dehydratase_sf"/>
</dbReference>
<evidence type="ECO:0000256" key="2">
    <source>
        <dbReference type="ARBA" id="ARBA00022553"/>
    </source>
</evidence>
<dbReference type="Pfam" id="PF14765">
    <property type="entry name" value="PS-DH"/>
    <property type="match status" value="1"/>
</dbReference>
<dbReference type="CDD" id="cd08955">
    <property type="entry name" value="KR_2_FAS_SDR_x"/>
    <property type="match status" value="1"/>
</dbReference>
<dbReference type="InterPro" id="IPR036736">
    <property type="entry name" value="ACP-like_sf"/>
</dbReference>
<dbReference type="InterPro" id="IPR009081">
    <property type="entry name" value="PP-bd_ACP"/>
</dbReference>
<feature type="region of interest" description="C-terminal hotdog fold" evidence="5">
    <location>
        <begin position="478"/>
        <end position="625"/>
    </location>
</feature>
<dbReference type="Gene3D" id="3.10.129.110">
    <property type="entry name" value="Polyketide synthase dehydratase"/>
    <property type="match status" value="1"/>
</dbReference>
<dbReference type="InterPro" id="IPR016035">
    <property type="entry name" value="Acyl_Trfase/lysoPLipase"/>
</dbReference>
<sequence length="1317" mass="143267">MTLANDKAVEKCSVELRKYTGWSLMDELLATEDQSRMSETDVAQPANFALQVGLAELWRSWGIEPDAVLGHSTGEVAAQYLAGVLTLPEAVKVTYYRSSLQQRTSGSGRMLAVGMTPETLNQAVEDAGPLVSVAAVNSPSAVTLSGDATVLESMASQLESFGVFHRFLQVKVPYHSHYMDPIRDDLEAGLADLSPKSASIPLYSTVTGSRIDGKGANARYWWQNVRATVLFSAAFSHLLDDGYTHIVELSPHPVLASSMRELLAGPEQEGLVVPSLRRDQPDDEILLQSLGALHCHGHQVDWEVFYPTAESALVKLPRYPWQLKTYWNESAEAREDRHYLQVHPLLGQHMNAAHPTWELEVNAGHSLAYLADHRIQDNTLLPGAALIEMALAAAHNVYGPGHYSVDDLKLHKALILSPESDARLRTTLDQEQARVEIASYLALPGGKRQWTIHATAQLDLRPATAADRDVAAVQSQCDTRISREQFYELTNRLGFQYGPAFQAVREIATGDRLAVGRVEIPEEIATEVGEYLFHPSLIDAAFQVLLIASLALDSDSDRATPYLPVGVDRIRVLAPPVQDMVVVAEVVSADRTRILSNISLCDSAGRVLVEIDGFKAQSLVSAASLSLDRIDRGLYELEWQDTPRPVESEIAQPADDDQDAAAWVIFADTTGVGSEAARLLRAQGRRVFCVGHADVAKLVDGGNENFSINAADSSQYVDLVRILRQCQIANIVHLWSLDADFDESRSTGALEASQETGALSVTRLMQAVSAELSQVTKVWLVTQGAQAVVENSLPNVEQSPLWGLGRVIGHQEFTSLWGGLCDLDPDGSATDQARFLIDEIATNDREDQVAFRGNRRYIARLVQSGNLTTPFPARMREGGGYLVTGGLGALGLLVARFLVEKGARDVVLMGRSEIPARTSWDDLPADHPQLSVIRQVRELESLGSRIHFAAVDVTDADQLSGWMDTYREQGLPPISGVIHTAGVVDDELLVRMDAQTFQRVLRPKLVGGWLLHRLFRESDLDFFVLFSSTGAVIASPGQGNYAAGNAFLDALASYRRQQGLPGLSVGWGPWSVGMVEHLDLEQMYARRGIELITPESGMQALGRVLHQQPPHLVAITVDWAKARETSLAGQLAPMFAQLDVRDEETDDDGADAQALFVALSQTSGAERGEILGTHLRDMAARILGLDAADVTVEETLNSLGFDSMMAIEMKARIEAVLKVDVSVLDLLQGATIAGLANGLLTRLEFGGSATDSGTDEPMTGDATDVESHLDDLELLLADATPEELEKLLQDLETEQPSGPVAADEDMVSAIMTVSDAS</sequence>
<dbReference type="Gene3D" id="1.10.1200.10">
    <property type="entry name" value="ACP-like"/>
    <property type="match status" value="1"/>
</dbReference>
<accession>A0ABW7KGK1</accession>
<dbReference type="InterPro" id="IPR050091">
    <property type="entry name" value="PKS_NRPS_Biosynth_Enz"/>
</dbReference>
<comment type="caution">
    <text evidence="8">The sequence shown here is derived from an EMBL/GenBank/DDBJ whole genome shotgun (WGS) entry which is preliminary data.</text>
</comment>
<evidence type="ECO:0000259" key="7">
    <source>
        <dbReference type="PROSITE" id="PS52019"/>
    </source>
</evidence>
<dbReference type="Gene3D" id="3.40.366.10">
    <property type="entry name" value="Malonyl-Coenzyme A Acyl Carrier Protein, domain 2"/>
    <property type="match status" value="1"/>
</dbReference>
<dbReference type="InterPro" id="IPR049900">
    <property type="entry name" value="PKS_mFAS_DH"/>
</dbReference>
<feature type="domain" description="Carrier" evidence="6">
    <location>
        <begin position="1169"/>
        <end position="1243"/>
    </location>
</feature>
<dbReference type="PANTHER" id="PTHR43775">
    <property type="entry name" value="FATTY ACID SYNTHASE"/>
    <property type="match status" value="1"/>
</dbReference>
<dbReference type="SUPFAM" id="SSF51735">
    <property type="entry name" value="NAD(P)-binding Rossmann-fold domains"/>
    <property type="match status" value="2"/>
</dbReference>
<dbReference type="InterPro" id="IPR049551">
    <property type="entry name" value="PKS_DH_C"/>
</dbReference>
<dbReference type="InterPro" id="IPR016036">
    <property type="entry name" value="Malonyl_transacylase_ACP-bd"/>
</dbReference>
<dbReference type="PROSITE" id="PS52019">
    <property type="entry name" value="PKS_MFAS_DH"/>
    <property type="match status" value="1"/>
</dbReference>
<dbReference type="SUPFAM" id="SSF52151">
    <property type="entry name" value="FabD/lysophospholipase-like"/>
    <property type="match status" value="1"/>
</dbReference>
<dbReference type="Pfam" id="PF00550">
    <property type="entry name" value="PP-binding"/>
    <property type="match status" value="1"/>
</dbReference>
<evidence type="ECO:0000259" key="6">
    <source>
        <dbReference type="PROSITE" id="PS50075"/>
    </source>
</evidence>
<keyword evidence="2" id="KW-0597">Phosphoprotein</keyword>
<keyword evidence="9" id="KW-1185">Reference proteome</keyword>
<dbReference type="SUPFAM" id="SSF55048">
    <property type="entry name" value="Probable ACP-binding domain of malonyl-CoA ACP transacylase"/>
    <property type="match status" value="1"/>
</dbReference>
<feature type="region of interest" description="N-terminal hotdog fold" evidence="5">
    <location>
        <begin position="343"/>
        <end position="465"/>
    </location>
</feature>
<feature type="domain" description="PKS/mFAS DH" evidence="7">
    <location>
        <begin position="343"/>
        <end position="625"/>
    </location>
</feature>
<dbReference type="Pfam" id="PF08659">
    <property type="entry name" value="KR"/>
    <property type="match status" value="1"/>
</dbReference>
<organism evidence="8 9">
    <name type="scientific">Antrihabitans spumae</name>
    <dbReference type="NCBI Taxonomy" id="3373370"/>
    <lineage>
        <taxon>Bacteria</taxon>
        <taxon>Bacillati</taxon>
        <taxon>Actinomycetota</taxon>
        <taxon>Actinomycetes</taxon>
        <taxon>Mycobacteriales</taxon>
        <taxon>Nocardiaceae</taxon>
        <taxon>Antrihabitans</taxon>
    </lineage>
</organism>
<dbReference type="InterPro" id="IPR049552">
    <property type="entry name" value="PKS_DH_N"/>
</dbReference>
<dbReference type="InterPro" id="IPR036291">
    <property type="entry name" value="NAD(P)-bd_dom_sf"/>
</dbReference>
<dbReference type="EMBL" id="JBIMSN010000180">
    <property type="protein sequence ID" value="MFH5232940.1"/>
    <property type="molecule type" value="Genomic_DNA"/>
</dbReference>
<keyword evidence="3" id="KW-0808">Transferase</keyword>
<gene>
    <name evidence="8" type="ORF">ACHIRB_30895</name>
</gene>
<dbReference type="SUPFAM" id="SSF47336">
    <property type="entry name" value="ACP-like"/>
    <property type="match status" value="1"/>
</dbReference>
<dbReference type="InterPro" id="IPR014043">
    <property type="entry name" value="Acyl_transferase_dom"/>
</dbReference>
<evidence type="ECO:0000313" key="8">
    <source>
        <dbReference type="EMBL" id="MFH5232940.1"/>
    </source>
</evidence>
<dbReference type="Gene3D" id="3.40.50.720">
    <property type="entry name" value="NAD(P)-binding Rossmann-like Domain"/>
    <property type="match status" value="1"/>
</dbReference>
<dbReference type="InterPro" id="IPR057326">
    <property type="entry name" value="KR_dom"/>
</dbReference>
<dbReference type="SMART" id="SM00822">
    <property type="entry name" value="PKS_KR"/>
    <property type="match status" value="1"/>
</dbReference>
<protein>
    <submittedName>
        <fullName evidence="8">SDR family NAD(P)-dependent oxidoreductase</fullName>
    </submittedName>
</protein>
<dbReference type="PROSITE" id="PS50075">
    <property type="entry name" value="CARRIER"/>
    <property type="match status" value="1"/>
</dbReference>
<keyword evidence="1" id="KW-0596">Phosphopantetheine</keyword>
<dbReference type="SMART" id="SM00827">
    <property type="entry name" value="PKS_AT"/>
    <property type="match status" value="1"/>
</dbReference>
<feature type="active site" description="Proton acceptor; for dehydratase activity" evidence="5">
    <location>
        <position position="373"/>
    </location>
</feature>
<evidence type="ECO:0000256" key="3">
    <source>
        <dbReference type="ARBA" id="ARBA00022679"/>
    </source>
</evidence>
<dbReference type="SMART" id="SM00826">
    <property type="entry name" value="PKS_DH"/>
    <property type="match status" value="1"/>
</dbReference>
<dbReference type="SMART" id="SM00823">
    <property type="entry name" value="PKS_PP"/>
    <property type="match status" value="1"/>
</dbReference>
<dbReference type="InterPro" id="IPR020807">
    <property type="entry name" value="PKS_DH"/>
</dbReference>